<feature type="transmembrane region" description="Helical" evidence="1">
    <location>
        <begin position="39"/>
        <end position="63"/>
    </location>
</feature>
<evidence type="ECO:0008006" key="4">
    <source>
        <dbReference type="Google" id="ProtNLM"/>
    </source>
</evidence>
<dbReference type="OrthoDB" id="9782403at2"/>
<keyword evidence="1" id="KW-0812">Transmembrane</keyword>
<feature type="transmembrane region" description="Helical" evidence="1">
    <location>
        <begin position="6"/>
        <end position="27"/>
    </location>
</feature>
<protein>
    <recommendedName>
        <fullName evidence="4">Cytochrome C biogenesis protein transmembrane region</fullName>
    </recommendedName>
</protein>
<feature type="transmembrane region" description="Helical" evidence="1">
    <location>
        <begin position="143"/>
        <end position="167"/>
    </location>
</feature>
<evidence type="ECO:0000313" key="3">
    <source>
        <dbReference type="Proteomes" id="UP000190897"/>
    </source>
</evidence>
<gene>
    <name evidence="2" type="ORF">SAMN05660293_05608</name>
</gene>
<dbReference type="RefSeq" id="WP_082218025.1">
    <property type="nucleotide sequence ID" value="NZ_FUZA01000016.1"/>
</dbReference>
<dbReference type="PANTHER" id="PTHR36394:SF1">
    <property type="entry name" value="OS01G0277700 PROTEIN"/>
    <property type="match status" value="1"/>
</dbReference>
<dbReference type="EMBL" id="FUZA01000016">
    <property type="protein sequence ID" value="SKC20154.1"/>
    <property type="molecule type" value="Genomic_DNA"/>
</dbReference>
<keyword evidence="1" id="KW-0472">Membrane</keyword>
<name>A0A1T5HHK6_9BACT</name>
<reference evidence="3" key="1">
    <citation type="submission" date="2017-02" db="EMBL/GenBank/DDBJ databases">
        <authorList>
            <person name="Varghese N."/>
            <person name="Submissions S."/>
        </authorList>
    </citation>
    <scope>NUCLEOTIDE SEQUENCE [LARGE SCALE GENOMIC DNA]</scope>
    <source>
        <strain evidence="3">DSM 22270</strain>
    </source>
</reference>
<feature type="transmembrane region" description="Helical" evidence="1">
    <location>
        <begin position="117"/>
        <end position="137"/>
    </location>
</feature>
<evidence type="ECO:0000313" key="2">
    <source>
        <dbReference type="EMBL" id="SKC20154.1"/>
    </source>
</evidence>
<dbReference type="Proteomes" id="UP000190897">
    <property type="component" value="Unassembled WGS sequence"/>
</dbReference>
<dbReference type="AlphaFoldDB" id="A0A1T5HHK6"/>
<proteinExistence type="predicted"/>
<keyword evidence="3" id="KW-1185">Reference proteome</keyword>
<dbReference type="STRING" id="651661.SAMN05660293_05608"/>
<feature type="transmembrane region" description="Helical" evidence="1">
    <location>
        <begin position="188"/>
        <end position="204"/>
    </location>
</feature>
<dbReference type="PANTHER" id="PTHR36394">
    <property type="entry name" value="OS01G0277700 PROTEIN"/>
    <property type="match status" value="1"/>
</dbReference>
<organism evidence="2 3">
    <name type="scientific">Dyadobacter psychrophilus</name>
    <dbReference type="NCBI Taxonomy" id="651661"/>
    <lineage>
        <taxon>Bacteria</taxon>
        <taxon>Pseudomonadati</taxon>
        <taxon>Bacteroidota</taxon>
        <taxon>Cytophagia</taxon>
        <taxon>Cytophagales</taxon>
        <taxon>Spirosomataceae</taxon>
        <taxon>Dyadobacter</taxon>
    </lineage>
</organism>
<accession>A0A1T5HHK6</accession>
<evidence type="ECO:0000256" key="1">
    <source>
        <dbReference type="SAM" id="Phobius"/>
    </source>
</evidence>
<sequence>MNQIILGSIALSLIHALIPSHWLPFVTIGNSMGWSKRQVLNTTFLAGAAHTLSTTIFGLMVSFAGFQLSENQSVIASKIVPLFLLLLGLWFVMQHYRHQAHSHIDEKLLKYGSHRRILLSLMLMMFLSPCFEINAYFLNAGAIGWYAVLTIVLIYNVLTLSGMMLMVSLGRKGIKSINIHWLEHYEQLITGLTLIALAILNFIVEI</sequence>
<keyword evidence="1" id="KW-1133">Transmembrane helix</keyword>
<feature type="transmembrane region" description="Helical" evidence="1">
    <location>
        <begin position="75"/>
        <end position="96"/>
    </location>
</feature>